<organism evidence="3 4">
    <name type="scientific">Spinacia oleracea</name>
    <name type="common">Spinach</name>
    <dbReference type="NCBI Taxonomy" id="3562"/>
    <lineage>
        <taxon>Eukaryota</taxon>
        <taxon>Viridiplantae</taxon>
        <taxon>Streptophyta</taxon>
        <taxon>Embryophyta</taxon>
        <taxon>Tracheophyta</taxon>
        <taxon>Spermatophyta</taxon>
        <taxon>Magnoliopsida</taxon>
        <taxon>eudicotyledons</taxon>
        <taxon>Gunneridae</taxon>
        <taxon>Pentapetalae</taxon>
        <taxon>Caryophyllales</taxon>
        <taxon>Chenopodiaceae</taxon>
        <taxon>Chenopodioideae</taxon>
        <taxon>Anserineae</taxon>
        <taxon>Spinacia</taxon>
    </lineage>
</organism>
<reference evidence="4" key="2">
    <citation type="submission" date="2025-08" db="UniProtKB">
        <authorList>
            <consortium name="RefSeq"/>
        </authorList>
    </citation>
    <scope>IDENTIFICATION</scope>
    <source>
        <tissue evidence="4">Leaf</tissue>
    </source>
</reference>
<dbReference type="SUPFAM" id="SSF57850">
    <property type="entry name" value="RING/U-box"/>
    <property type="match status" value="1"/>
</dbReference>
<proteinExistence type="predicted"/>
<dbReference type="GO" id="GO:0006511">
    <property type="term" value="P:ubiquitin-dependent protein catabolic process"/>
    <property type="evidence" value="ECO:0007669"/>
    <property type="project" value="TreeGrafter"/>
</dbReference>
<dbReference type="InterPro" id="IPR051826">
    <property type="entry name" value="E3_ubiquitin-ligase_domain"/>
</dbReference>
<dbReference type="PROSITE" id="PS50089">
    <property type="entry name" value="ZF_RING_2"/>
    <property type="match status" value="1"/>
</dbReference>
<evidence type="ECO:0000313" key="3">
    <source>
        <dbReference type="Proteomes" id="UP000813463"/>
    </source>
</evidence>
<keyword evidence="1" id="KW-0862">Zinc</keyword>
<dbReference type="PANTHER" id="PTHR22765:SF434">
    <property type="entry name" value="GB|AAD18119.1-RELATED"/>
    <property type="match status" value="1"/>
</dbReference>
<dbReference type="Proteomes" id="UP000813463">
    <property type="component" value="Chromosome 2"/>
</dbReference>
<keyword evidence="3" id="KW-1185">Reference proteome</keyword>
<dbReference type="Pfam" id="PF13639">
    <property type="entry name" value="zf-RING_2"/>
    <property type="match status" value="1"/>
</dbReference>
<feature type="domain" description="RING-type" evidence="2">
    <location>
        <begin position="151"/>
        <end position="192"/>
    </location>
</feature>
<protein>
    <recommendedName>
        <fullName evidence="2">RING-type domain-containing protein</fullName>
    </recommendedName>
</protein>
<dbReference type="KEGG" id="soe:110782191"/>
<sequence>MPPFPVTYQPLPFTTLPPFAYQPSSQFTTMPPSQFTTMPPSQFTTMPPSQFTTIPPPPEMIMMSSYSCVQSPQLLYGYPLPAAQRGDTWMSDFNDRAVERFNSWANNNAGTNEDFPVVENVLGFEPADRTTVENLEIKKADEKLVKHDDRCSVCLEGWEKGDDLKILPCGHYFHPNCADEWLLTNRFCPLCRFELPPSE</sequence>
<dbReference type="AlphaFoldDB" id="A0A9R0JPP8"/>
<dbReference type="InterPro" id="IPR013083">
    <property type="entry name" value="Znf_RING/FYVE/PHD"/>
</dbReference>
<gene>
    <name evidence="4" type="primary">LOC110782191</name>
</gene>
<name>A0A9R0JPP8_SPIOL</name>
<accession>A0A9R0JPP8</accession>
<dbReference type="GeneID" id="110782191"/>
<keyword evidence="1" id="KW-0863">Zinc-finger</keyword>
<dbReference type="SMART" id="SM00184">
    <property type="entry name" value="RING"/>
    <property type="match status" value="1"/>
</dbReference>
<evidence type="ECO:0000256" key="1">
    <source>
        <dbReference type="PROSITE-ProRule" id="PRU00175"/>
    </source>
</evidence>
<dbReference type="Gene3D" id="3.30.40.10">
    <property type="entry name" value="Zinc/RING finger domain, C3HC4 (zinc finger)"/>
    <property type="match status" value="1"/>
</dbReference>
<dbReference type="InterPro" id="IPR001841">
    <property type="entry name" value="Znf_RING"/>
</dbReference>
<dbReference type="RefSeq" id="XP_021842010.2">
    <property type="nucleotide sequence ID" value="XM_021986318.2"/>
</dbReference>
<dbReference type="GO" id="GO:0061630">
    <property type="term" value="F:ubiquitin protein ligase activity"/>
    <property type="evidence" value="ECO:0007669"/>
    <property type="project" value="TreeGrafter"/>
</dbReference>
<evidence type="ECO:0000259" key="2">
    <source>
        <dbReference type="PROSITE" id="PS50089"/>
    </source>
</evidence>
<reference evidence="3" key="1">
    <citation type="journal article" date="2021" name="Nat. Commun.">
        <title>Genomic analyses provide insights into spinach domestication and the genetic basis of agronomic traits.</title>
        <authorList>
            <person name="Cai X."/>
            <person name="Sun X."/>
            <person name="Xu C."/>
            <person name="Sun H."/>
            <person name="Wang X."/>
            <person name="Ge C."/>
            <person name="Zhang Z."/>
            <person name="Wang Q."/>
            <person name="Fei Z."/>
            <person name="Jiao C."/>
            <person name="Wang Q."/>
        </authorList>
    </citation>
    <scope>NUCLEOTIDE SEQUENCE [LARGE SCALE GENOMIC DNA]</scope>
    <source>
        <strain evidence="3">cv. Varoflay</strain>
    </source>
</reference>
<keyword evidence="1" id="KW-0479">Metal-binding</keyword>
<dbReference type="GO" id="GO:0008270">
    <property type="term" value="F:zinc ion binding"/>
    <property type="evidence" value="ECO:0007669"/>
    <property type="project" value="UniProtKB-KW"/>
</dbReference>
<evidence type="ECO:0000313" key="4">
    <source>
        <dbReference type="RefSeq" id="XP_021842010.2"/>
    </source>
</evidence>
<dbReference type="PANTHER" id="PTHR22765">
    <property type="entry name" value="RING FINGER AND PROTEASE ASSOCIATED DOMAIN-CONTAINING"/>
    <property type="match status" value="1"/>
</dbReference>